<evidence type="ECO:0000256" key="5">
    <source>
        <dbReference type="ARBA" id="ARBA00023277"/>
    </source>
</evidence>
<feature type="active site" description="Proton donor" evidence="6">
    <location>
        <position position="20"/>
    </location>
</feature>
<reference evidence="9" key="1">
    <citation type="submission" date="2016-10" db="EMBL/GenBank/DDBJ databases">
        <authorList>
            <person name="Varghese N."/>
            <person name="Submissions S."/>
        </authorList>
    </citation>
    <scope>NUCLEOTIDE SEQUENCE [LARGE SCALE GENOMIC DNA]</scope>
    <source>
        <strain evidence="9">DSM 25751</strain>
    </source>
</reference>
<evidence type="ECO:0000256" key="1">
    <source>
        <dbReference type="ARBA" id="ARBA00000223"/>
    </source>
</evidence>
<keyword evidence="9" id="KW-1185">Reference proteome</keyword>
<comment type="similarity">
    <text evidence="6">Belongs to the RbsD / FucU family. RbsD subfamily.</text>
</comment>
<dbReference type="Proteomes" id="UP000198564">
    <property type="component" value="Unassembled WGS sequence"/>
</dbReference>
<proteinExistence type="inferred from homology"/>
<dbReference type="EMBL" id="FNYW01000009">
    <property type="protein sequence ID" value="SEI66737.1"/>
    <property type="molecule type" value="Genomic_DNA"/>
</dbReference>
<feature type="coiled-coil region" evidence="7">
    <location>
        <begin position="59"/>
        <end position="90"/>
    </location>
</feature>
<dbReference type="UniPathway" id="UPA00916">
    <property type="reaction ID" value="UER00888"/>
</dbReference>
<dbReference type="AlphaFoldDB" id="A0A1H6SPM9"/>
<dbReference type="InterPro" id="IPR023064">
    <property type="entry name" value="D-ribose_pyranase"/>
</dbReference>
<accession>A0A1H6SPM9</accession>
<gene>
    <name evidence="6" type="primary">rbsD</name>
    <name evidence="8" type="ORF">SAMN04488113_10927</name>
</gene>
<comment type="subunit">
    <text evidence="6">Homodecamer.</text>
</comment>
<dbReference type="GO" id="GO:0062193">
    <property type="term" value="F:D-ribose pyranase activity"/>
    <property type="evidence" value="ECO:0007669"/>
    <property type="project" value="UniProtKB-EC"/>
</dbReference>
<dbReference type="GO" id="GO:0019303">
    <property type="term" value="P:D-ribose catabolic process"/>
    <property type="evidence" value="ECO:0007669"/>
    <property type="project" value="UniProtKB-UniRule"/>
</dbReference>
<dbReference type="PANTHER" id="PTHR37831:SF1">
    <property type="entry name" value="D-RIBOSE PYRANASE"/>
    <property type="match status" value="1"/>
</dbReference>
<evidence type="ECO:0000256" key="7">
    <source>
        <dbReference type="SAM" id="Coils"/>
    </source>
</evidence>
<organism evidence="8 9">
    <name type="scientific">Alkalibacterium gilvum</name>
    <dbReference type="NCBI Taxonomy" id="1130080"/>
    <lineage>
        <taxon>Bacteria</taxon>
        <taxon>Bacillati</taxon>
        <taxon>Bacillota</taxon>
        <taxon>Bacilli</taxon>
        <taxon>Lactobacillales</taxon>
        <taxon>Carnobacteriaceae</taxon>
        <taxon>Alkalibacterium</taxon>
    </lineage>
</organism>
<dbReference type="STRING" id="1130080.SAMN04488113_10927"/>
<dbReference type="HAMAP" id="MF_01661">
    <property type="entry name" value="D_rib_pyranase"/>
    <property type="match status" value="1"/>
</dbReference>
<evidence type="ECO:0000313" key="9">
    <source>
        <dbReference type="Proteomes" id="UP000198564"/>
    </source>
</evidence>
<keyword evidence="3 6" id="KW-0963">Cytoplasm</keyword>
<evidence type="ECO:0000256" key="3">
    <source>
        <dbReference type="ARBA" id="ARBA00022490"/>
    </source>
</evidence>
<comment type="function">
    <text evidence="6">Catalyzes the interconversion of beta-pyran and beta-furan forms of D-ribose.</text>
</comment>
<evidence type="ECO:0000313" key="8">
    <source>
        <dbReference type="EMBL" id="SEI66737.1"/>
    </source>
</evidence>
<sequence length="131" mass="14814">MKKNGILNSEISKIFADLGHTDQIMIADVGLPIPEGIKKIDLAVELGKPKFSDVLSVILKEMEVEKYILANEIQDSNQEQLKNIKKYMNNIEVEWFSHNELKQQSKKVKAVIRTGEATPYSNIILQSGVIF</sequence>
<dbReference type="GO" id="GO:0048029">
    <property type="term" value="F:monosaccharide binding"/>
    <property type="evidence" value="ECO:0007669"/>
    <property type="project" value="InterPro"/>
</dbReference>
<evidence type="ECO:0000256" key="4">
    <source>
        <dbReference type="ARBA" id="ARBA00023235"/>
    </source>
</evidence>
<keyword evidence="7" id="KW-0175">Coiled coil</keyword>
<dbReference type="Pfam" id="PF05025">
    <property type="entry name" value="RbsD_FucU"/>
    <property type="match status" value="1"/>
</dbReference>
<keyword evidence="4 6" id="KW-0413">Isomerase</keyword>
<name>A0A1H6SPM9_9LACT</name>
<dbReference type="InterPro" id="IPR007721">
    <property type="entry name" value="RbsD_FucU"/>
</dbReference>
<dbReference type="NCBIfam" id="NF008761">
    <property type="entry name" value="PRK11797.1"/>
    <property type="match status" value="1"/>
</dbReference>
<comment type="catalytic activity">
    <reaction evidence="1 6">
        <text>beta-D-ribopyranose = beta-D-ribofuranose</text>
        <dbReference type="Rhea" id="RHEA:25432"/>
        <dbReference type="ChEBI" id="CHEBI:27476"/>
        <dbReference type="ChEBI" id="CHEBI:47002"/>
        <dbReference type="EC" id="5.4.99.62"/>
    </reaction>
</comment>
<evidence type="ECO:0000256" key="6">
    <source>
        <dbReference type="HAMAP-Rule" id="MF_01661"/>
    </source>
</evidence>
<dbReference type="FunFam" id="3.40.1650.10:FF:000004">
    <property type="entry name" value="D-ribose pyranase"/>
    <property type="match status" value="1"/>
</dbReference>
<comment type="pathway">
    <text evidence="6">Carbohydrate metabolism; D-ribose degradation; D-ribose 5-phosphate from beta-D-ribopyranose: step 1/2.</text>
</comment>
<dbReference type="OrthoDB" id="9805009at2"/>
<dbReference type="GO" id="GO:0016872">
    <property type="term" value="F:intramolecular lyase activity"/>
    <property type="evidence" value="ECO:0007669"/>
    <property type="project" value="UniProtKB-UniRule"/>
</dbReference>
<dbReference type="PANTHER" id="PTHR37831">
    <property type="entry name" value="D-RIBOSE PYRANASE"/>
    <property type="match status" value="1"/>
</dbReference>
<dbReference type="SUPFAM" id="SSF102546">
    <property type="entry name" value="RbsD-like"/>
    <property type="match status" value="1"/>
</dbReference>
<dbReference type="InterPro" id="IPR023750">
    <property type="entry name" value="RbsD-like_sf"/>
</dbReference>
<comment type="subcellular location">
    <subcellularLocation>
        <location evidence="6">Cytoplasm</location>
    </subcellularLocation>
</comment>
<keyword evidence="5 6" id="KW-0119">Carbohydrate metabolism</keyword>
<dbReference type="Gene3D" id="3.40.1650.10">
    <property type="entry name" value="RbsD-like domain"/>
    <property type="match status" value="1"/>
</dbReference>
<evidence type="ECO:0000256" key="2">
    <source>
        <dbReference type="ARBA" id="ARBA00012862"/>
    </source>
</evidence>
<dbReference type="EC" id="5.4.99.62" evidence="2 6"/>
<dbReference type="GO" id="GO:0005829">
    <property type="term" value="C:cytosol"/>
    <property type="evidence" value="ECO:0007669"/>
    <property type="project" value="TreeGrafter"/>
</dbReference>
<feature type="binding site" evidence="6">
    <location>
        <position position="28"/>
    </location>
    <ligand>
        <name>substrate</name>
    </ligand>
</feature>
<feature type="binding site" evidence="6">
    <location>
        <position position="98"/>
    </location>
    <ligand>
        <name>substrate</name>
    </ligand>
</feature>
<protein>
    <recommendedName>
        <fullName evidence="2 6">D-ribose pyranase</fullName>
        <ecNumber evidence="2 6">5.4.99.62</ecNumber>
    </recommendedName>
</protein>
<feature type="binding site" evidence="6">
    <location>
        <begin position="120"/>
        <end position="122"/>
    </location>
    <ligand>
        <name>substrate</name>
    </ligand>
</feature>
<dbReference type="RefSeq" id="WP_091633745.1">
    <property type="nucleotide sequence ID" value="NZ_FNYW01000009.1"/>
</dbReference>